<accession>A0A0E9R1K9</accession>
<dbReference type="EMBL" id="GBXM01085516">
    <property type="protein sequence ID" value="JAH23061.1"/>
    <property type="molecule type" value="Transcribed_RNA"/>
</dbReference>
<proteinExistence type="predicted"/>
<organism evidence="1">
    <name type="scientific">Anguilla anguilla</name>
    <name type="common">European freshwater eel</name>
    <name type="synonym">Muraena anguilla</name>
    <dbReference type="NCBI Taxonomy" id="7936"/>
    <lineage>
        <taxon>Eukaryota</taxon>
        <taxon>Metazoa</taxon>
        <taxon>Chordata</taxon>
        <taxon>Craniata</taxon>
        <taxon>Vertebrata</taxon>
        <taxon>Euteleostomi</taxon>
        <taxon>Actinopterygii</taxon>
        <taxon>Neopterygii</taxon>
        <taxon>Teleostei</taxon>
        <taxon>Anguilliformes</taxon>
        <taxon>Anguillidae</taxon>
        <taxon>Anguilla</taxon>
    </lineage>
</organism>
<evidence type="ECO:0000313" key="1">
    <source>
        <dbReference type="EMBL" id="JAH23061.1"/>
    </source>
</evidence>
<dbReference type="AlphaFoldDB" id="A0A0E9R1K9"/>
<reference evidence="1" key="2">
    <citation type="journal article" date="2015" name="Fish Shellfish Immunol.">
        <title>Early steps in the European eel (Anguilla anguilla)-Vibrio vulnificus interaction in the gills: Role of the RtxA13 toxin.</title>
        <authorList>
            <person name="Callol A."/>
            <person name="Pajuelo D."/>
            <person name="Ebbesson L."/>
            <person name="Teles M."/>
            <person name="MacKenzie S."/>
            <person name="Amaro C."/>
        </authorList>
    </citation>
    <scope>NUCLEOTIDE SEQUENCE</scope>
</reference>
<sequence length="50" mass="5750">MAAWLRQRQEICSNKHTQSKAKHGASVFYEHLPVDIIVDSGNKLKCLIFH</sequence>
<protein>
    <submittedName>
        <fullName evidence="1">Uncharacterized protein</fullName>
    </submittedName>
</protein>
<name>A0A0E9R1K9_ANGAN</name>
<reference evidence="1" key="1">
    <citation type="submission" date="2014-11" db="EMBL/GenBank/DDBJ databases">
        <authorList>
            <person name="Amaro Gonzalez C."/>
        </authorList>
    </citation>
    <scope>NUCLEOTIDE SEQUENCE</scope>
</reference>